<comment type="caution">
    <text evidence="1">The sequence shown here is derived from an EMBL/GenBank/DDBJ whole genome shotgun (WGS) entry which is preliminary data.</text>
</comment>
<name>A0A927N5P9_9ACTN</name>
<sequence>MRLISVDFQHDFVSPGGVHYRGQPCVGFVTGTVVPFVRARGIAVAEIVSDYRSPGGDDADATCVPGQWGYESAIPADLKPAAPWVKASIAPTWVRDGGGRADAVPGPARPDPTGFGTWLEAAIGPPARSGPVVIMGLVLEVCVLASLIEIGLRGYSAAVLVEGVDTYDGDQRRKLEFLDTLAGFWGPPMTWAQCAAALEG</sequence>
<dbReference type="EMBL" id="JADBEM010000001">
    <property type="protein sequence ID" value="MBE1613160.1"/>
    <property type="molecule type" value="Genomic_DNA"/>
</dbReference>
<organism evidence="1 2">
    <name type="scientific">Actinopolymorpha pittospori</name>
    <dbReference type="NCBI Taxonomy" id="648752"/>
    <lineage>
        <taxon>Bacteria</taxon>
        <taxon>Bacillati</taxon>
        <taxon>Actinomycetota</taxon>
        <taxon>Actinomycetes</taxon>
        <taxon>Propionibacteriales</taxon>
        <taxon>Actinopolymorphaceae</taxon>
        <taxon>Actinopolymorpha</taxon>
    </lineage>
</organism>
<proteinExistence type="predicted"/>
<evidence type="ECO:0000313" key="1">
    <source>
        <dbReference type="EMBL" id="MBE1613160.1"/>
    </source>
</evidence>
<gene>
    <name evidence="1" type="ORF">HEB94_010008</name>
</gene>
<protein>
    <submittedName>
        <fullName evidence="1">Nicotinamidase-related amidase</fullName>
    </submittedName>
</protein>
<reference evidence="1" key="1">
    <citation type="submission" date="2020-10" db="EMBL/GenBank/DDBJ databases">
        <title>Sequencing the genomes of 1000 actinobacteria strains.</title>
        <authorList>
            <person name="Klenk H.-P."/>
        </authorList>
    </citation>
    <scope>NUCLEOTIDE SEQUENCE</scope>
    <source>
        <strain evidence="1">DSM 45354</strain>
    </source>
</reference>
<dbReference type="RefSeq" id="WP_192756073.1">
    <property type="nucleotide sequence ID" value="NZ_BAABJL010000082.1"/>
</dbReference>
<dbReference type="SUPFAM" id="SSF52499">
    <property type="entry name" value="Isochorismatase-like hydrolases"/>
    <property type="match status" value="1"/>
</dbReference>
<evidence type="ECO:0000313" key="2">
    <source>
        <dbReference type="Proteomes" id="UP000638648"/>
    </source>
</evidence>
<dbReference type="InterPro" id="IPR036380">
    <property type="entry name" value="Isochorismatase-like_sf"/>
</dbReference>
<dbReference type="AlphaFoldDB" id="A0A927N5P9"/>
<dbReference type="Gene3D" id="3.40.50.850">
    <property type="entry name" value="Isochorismatase-like"/>
    <property type="match status" value="1"/>
</dbReference>
<dbReference type="Proteomes" id="UP000638648">
    <property type="component" value="Unassembled WGS sequence"/>
</dbReference>
<keyword evidence="2" id="KW-1185">Reference proteome</keyword>
<accession>A0A927N5P9</accession>